<dbReference type="Proteomes" id="UP001164746">
    <property type="component" value="Chromosome 8"/>
</dbReference>
<feature type="domain" description="N-acetyltransferase" evidence="1">
    <location>
        <begin position="75"/>
        <end position="260"/>
    </location>
</feature>
<dbReference type="PANTHER" id="PTHR20905:SF1">
    <property type="entry name" value="AT07410P-RELATED"/>
    <property type="match status" value="1"/>
</dbReference>
<dbReference type="InterPro" id="IPR000182">
    <property type="entry name" value="GNAT_dom"/>
</dbReference>
<dbReference type="SUPFAM" id="SSF55729">
    <property type="entry name" value="Acyl-CoA N-acyltransferases (Nat)"/>
    <property type="match status" value="1"/>
</dbReference>
<dbReference type="Gene3D" id="3.40.630.30">
    <property type="match status" value="1"/>
</dbReference>
<evidence type="ECO:0000313" key="2">
    <source>
        <dbReference type="EMBL" id="WAR13161.1"/>
    </source>
</evidence>
<reference evidence="2" key="1">
    <citation type="submission" date="2022-11" db="EMBL/GenBank/DDBJ databases">
        <title>Centuries of genome instability and evolution in soft-shell clam transmissible cancer (bioRxiv).</title>
        <authorList>
            <person name="Hart S.F.M."/>
            <person name="Yonemitsu M.A."/>
            <person name="Giersch R.M."/>
            <person name="Beal B.F."/>
            <person name="Arriagada G."/>
            <person name="Davis B.W."/>
            <person name="Ostrander E.A."/>
            <person name="Goff S.P."/>
            <person name="Metzger M.J."/>
        </authorList>
    </citation>
    <scope>NUCLEOTIDE SEQUENCE</scope>
    <source>
        <strain evidence="2">MELC-2E11</strain>
        <tissue evidence="2">Siphon/mantle</tissue>
    </source>
</reference>
<evidence type="ECO:0000313" key="3">
    <source>
        <dbReference type="Proteomes" id="UP001164746"/>
    </source>
</evidence>
<name>A0ABY7EWS3_MYAAR</name>
<proteinExistence type="predicted"/>
<dbReference type="InterPro" id="IPR016181">
    <property type="entry name" value="Acyl_CoA_acyltransferase"/>
</dbReference>
<accession>A0ABY7EWS3</accession>
<dbReference type="Pfam" id="PF00583">
    <property type="entry name" value="Acetyltransf_1"/>
    <property type="match status" value="1"/>
</dbReference>
<evidence type="ECO:0000259" key="1">
    <source>
        <dbReference type="PROSITE" id="PS51186"/>
    </source>
</evidence>
<dbReference type="PROSITE" id="PS51186">
    <property type="entry name" value="GNAT"/>
    <property type="match status" value="1"/>
</dbReference>
<dbReference type="CDD" id="cd04301">
    <property type="entry name" value="NAT_SF"/>
    <property type="match status" value="1"/>
</dbReference>
<keyword evidence="3" id="KW-1185">Reference proteome</keyword>
<sequence length="347" mass="39661">MGSISSWGLTDTQRAKTPTLTDQHAVPDIRIMDGEVNITLKMAEKKGISSLTDASIEKAFQKTNEECRRPDTELVRLRENQYEDAFTIIKNWDEPLGKSLNLQWSKERESSWRRTFDEGLSLMLLDSNNGEAIGIRIIKQDVKNEEIDPSKIQNDALRKIHTFIHQEVEKSRFYEKYGVEESFHFLGLAVSEKYQKKGHGKYLLEVGVEFVKNLGICPYIHGEGSSAYSQKIYEKIGFETLKEVAFEDYKVNGYKSTDKEDMDSSGLLSICINCRYIASVIANIRNFEQARDLRNTILHSGTFEFQDDEVQTFIAKMIDVLSDGDVLSKDVNALAATENLKKTWKKI</sequence>
<organism evidence="2 3">
    <name type="scientific">Mya arenaria</name>
    <name type="common">Soft-shell clam</name>
    <dbReference type="NCBI Taxonomy" id="6604"/>
    <lineage>
        <taxon>Eukaryota</taxon>
        <taxon>Metazoa</taxon>
        <taxon>Spiralia</taxon>
        <taxon>Lophotrochozoa</taxon>
        <taxon>Mollusca</taxon>
        <taxon>Bivalvia</taxon>
        <taxon>Autobranchia</taxon>
        <taxon>Heteroconchia</taxon>
        <taxon>Euheterodonta</taxon>
        <taxon>Imparidentia</taxon>
        <taxon>Neoheterodontei</taxon>
        <taxon>Myida</taxon>
        <taxon>Myoidea</taxon>
        <taxon>Myidae</taxon>
        <taxon>Mya</taxon>
    </lineage>
</organism>
<dbReference type="EMBL" id="CP111019">
    <property type="protein sequence ID" value="WAR13161.1"/>
    <property type="molecule type" value="Genomic_DNA"/>
</dbReference>
<protein>
    <recommendedName>
        <fullName evidence="1">N-acetyltransferase domain-containing protein</fullName>
    </recommendedName>
</protein>
<dbReference type="PANTHER" id="PTHR20905">
    <property type="entry name" value="N-ACETYLTRANSFERASE-RELATED"/>
    <property type="match status" value="1"/>
</dbReference>
<gene>
    <name evidence="2" type="ORF">MAR_027341</name>
</gene>